<keyword evidence="6" id="KW-1133">Transmembrane helix</keyword>
<comment type="subcellular location">
    <subcellularLocation>
        <location evidence="1">Cell membrane</location>
        <topology evidence="1">Multi-pass membrane protein</topology>
    </subcellularLocation>
</comment>
<organism evidence="12">
    <name type="scientific">Subpsaltria yangi</name>
    <dbReference type="NCBI Taxonomy" id="1195109"/>
    <lineage>
        <taxon>Eukaryota</taxon>
        <taxon>Metazoa</taxon>
        <taxon>Ecdysozoa</taxon>
        <taxon>Arthropoda</taxon>
        <taxon>Hexapoda</taxon>
        <taxon>Insecta</taxon>
        <taxon>Pterygota</taxon>
        <taxon>Neoptera</taxon>
        <taxon>Paraneoptera</taxon>
        <taxon>Hemiptera</taxon>
        <taxon>Auchenorrhyncha</taxon>
        <taxon>Cicadoidea</taxon>
        <taxon>Cicadidae</taxon>
        <taxon>Tibicininae</taxon>
        <taxon>Tibicinini</taxon>
        <taxon>Subpsaltria</taxon>
    </lineage>
</organism>
<sequence>MLTMCCSMALLVALQFAEKLENEGVLSALPGLHYFSCMMMELGIYCWKASTLMHVSLNTGEAAYGADWMSESKHMGQSVQLIISRSQRPLTLKAYWGIVTMDLETIINVLRATYSYFTFLRQTNN</sequence>
<dbReference type="PANTHER" id="PTHR21137">
    <property type="entry name" value="ODORANT RECEPTOR"/>
    <property type="match status" value="1"/>
</dbReference>
<evidence type="ECO:0000256" key="3">
    <source>
        <dbReference type="ARBA" id="ARBA00022606"/>
    </source>
</evidence>
<dbReference type="PANTHER" id="PTHR21137:SF35">
    <property type="entry name" value="ODORANT RECEPTOR 19A-RELATED"/>
    <property type="match status" value="1"/>
</dbReference>
<evidence type="ECO:0000256" key="6">
    <source>
        <dbReference type="ARBA" id="ARBA00022989"/>
    </source>
</evidence>
<keyword evidence="8 12" id="KW-0675">Receptor</keyword>
<keyword evidence="9" id="KW-0807">Transducer</keyword>
<name>A0A385IUT9_9HEMI</name>
<dbReference type="GO" id="GO:0007165">
    <property type="term" value="P:signal transduction"/>
    <property type="evidence" value="ECO:0007669"/>
    <property type="project" value="UniProtKB-KW"/>
</dbReference>
<protein>
    <submittedName>
        <fullName evidence="11">Odorant receptor 13</fullName>
    </submittedName>
    <submittedName>
        <fullName evidence="12">Odorant receptor 17</fullName>
    </submittedName>
</protein>
<accession>A0A385IUT9</accession>
<evidence type="ECO:0000313" key="12">
    <source>
        <dbReference type="EMBL" id="AXY87904.1"/>
    </source>
</evidence>
<dbReference type="GO" id="GO:0005886">
    <property type="term" value="C:plasma membrane"/>
    <property type="evidence" value="ECO:0007669"/>
    <property type="project" value="UniProtKB-SubCell"/>
</dbReference>
<dbReference type="AlphaFoldDB" id="A0A385IUT9"/>
<dbReference type="InterPro" id="IPR004117">
    <property type="entry name" value="7tm6_olfct_rcpt"/>
</dbReference>
<keyword evidence="7" id="KW-0472">Membrane</keyword>
<evidence type="ECO:0000256" key="5">
    <source>
        <dbReference type="ARBA" id="ARBA00022725"/>
    </source>
</evidence>
<evidence type="ECO:0000256" key="10">
    <source>
        <dbReference type="SAM" id="SignalP"/>
    </source>
</evidence>
<keyword evidence="2" id="KW-1003">Cell membrane</keyword>
<proteinExistence type="evidence at transcript level"/>
<evidence type="ECO:0000256" key="7">
    <source>
        <dbReference type="ARBA" id="ARBA00023136"/>
    </source>
</evidence>
<reference evidence="12" key="1">
    <citation type="journal article" date="2018" name="Comp. Biochem. Physiol. Part D Genomics Proteomics">
        <title>Identification of candidate olfactory genes in cicada Subpsaltria yangi by antennal transcriptome analysis.</title>
        <authorList>
            <person name="Qi M."/>
            <person name="Wei S."/>
            <person name="Wei C."/>
        </authorList>
    </citation>
    <scope>NUCLEOTIDE SEQUENCE</scope>
</reference>
<keyword evidence="4" id="KW-0812">Transmembrane</keyword>
<dbReference type="GO" id="GO:0005549">
    <property type="term" value="F:odorant binding"/>
    <property type="evidence" value="ECO:0007669"/>
    <property type="project" value="InterPro"/>
</dbReference>
<evidence type="ECO:0000256" key="2">
    <source>
        <dbReference type="ARBA" id="ARBA00022475"/>
    </source>
</evidence>
<dbReference type="GO" id="GO:0004984">
    <property type="term" value="F:olfactory receptor activity"/>
    <property type="evidence" value="ECO:0007669"/>
    <property type="project" value="InterPro"/>
</dbReference>
<evidence type="ECO:0000256" key="4">
    <source>
        <dbReference type="ARBA" id="ARBA00022692"/>
    </source>
</evidence>
<dbReference type="EMBL" id="MH230241">
    <property type="protein sequence ID" value="AXY87900.1"/>
    <property type="molecule type" value="mRNA"/>
</dbReference>
<evidence type="ECO:0000256" key="9">
    <source>
        <dbReference type="ARBA" id="ARBA00023224"/>
    </source>
</evidence>
<dbReference type="EMBL" id="MH230245">
    <property type="protein sequence ID" value="AXY87904.1"/>
    <property type="molecule type" value="mRNA"/>
</dbReference>
<dbReference type="Pfam" id="PF02949">
    <property type="entry name" value="7tm_6"/>
    <property type="match status" value="1"/>
</dbReference>
<feature type="signal peptide" evidence="10">
    <location>
        <begin position="1"/>
        <end position="19"/>
    </location>
</feature>
<evidence type="ECO:0000313" key="11">
    <source>
        <dbReference type="EMBL" id="AXY87900.1"/>
    </source>
</evidence>
<evidence type="ECO:0000256" key="1">
    <source>
        <dbReference type="ARBA" id="ARBA00004651"/>
    </source>
</evidence>
<keyword evidence="10" id="KW-0732">Signal</keyword>
<keyword evidence="5" id="KW-0552">Olfaction</keyword>
<feature type="chain" id="PRO_5036073266" evidence="10">
    <location>
        <begin position="20"/>
        <end position="125"/>
    </location>
</feature>
<evidence type="ECO:0000256" key="8">
    <source>
        <dbReference type="ARBA" id="ARBA00023170"/>
    </source>
</evidence>
<keyword evidence="3" id="KW-0716">Sensory transduction</keyword>